<evidence type="ECO:0000259" key="5">
    <source>
        <dbReference type="PROSITE" id="PS50865"/>
    </source>
</evidence>
<keyword evidence="2 4" id="KW-0863">Zinc-finger</keyword>
<evidence type="ECO:0000313" key="6">
    <source>
        <dbReference type="EMBL" id="KZP30700.1"/>
    </source>
</evidence>
<dbReference type="InterPro" id="IPR002893">
    <property type="entry name" value="Znf_MYND"/>
</dbReference>
<dbReference type="AlphaFoldDB" id="A0A166TK59"/>
<dbReference type="GO" id="GO:0008270">
    <property type="term" value="F:zinc ion binding"/>
    <property type="evidence" value="ECO:0007669"/>
    <property type="project" value="UniProtKB-KW"/>
</dbReference>
<keyword evidence="1" id="KW-0479">Metal-binding</keyword>
<dbReference type="SUPFAM" id="SSF144232">
    <property type="entry name" value="HIT/MYND zinc finger-like"/>
    <property type="match status" value="1"/>
</dbReference>
<dbReference type="EMBL" id="KV417492">
    <property type="protein sequence ID" value="KZP30700.1"/>
    <property type="molecule type" value="Genomic_DNA"/>
</dbReference>
<keyword evidence="3" id="KW-0862">Zinc</keyword>
<protein>
    <recommendedName>
        <fullName evidence="5">MYND-type domain-containing protein</fullName>
    </recommendedName>
</protein>
<reference evidence="6 7" key="1">
    <citation type="journal article" date="2016" name="Mol. Biol. Evol.">
        <title>Comparative Genomics of Early-Diverging Mushroom-Forming Fungi Provides Insights into the Origins of Lignocellulose Decay Capabilities.</title>
        <authorList>
            <person name="Nagy L.G."/>
            <person name="Riley R."/>
            <person name="Tritt A."/>
            <person name="Adam C."/>
            <person name="Daum C."/>
            <person name="Floudas D."/>
            <person name="Sun H."/>
            <person name="Yadav J.S."/>
            <person name="Pangilinan J."/>
            <person name="Larsson K.H."/>
            <person name="Matsuura K."/>
            <person name="Barry K."/>
            <person name="Labutti K."/>
            <person name="Kuo R."/>
            <person name="Ohm R.A."/>
            <person name="Bhattacharya S.S."/>
            <person name="Shirouzu T."/>
            <person name="Yoshinaga Y."/>
            <person name="Martin F.M."/>
            <person name="Grigoriev I.V."/>
            <person name="Hibbett D.S."/>
        </authorList>
    </citation>
    <scope>NUCLEOTIDE SEQUENCE [LARGE SCALE GENOMIC DNA]</scope>
    <source>
        <strain evidence="6 7">CBS 109695</strain>
    </source>
</reference>
<dbReference type="Proteomes" id="UP000076532">
    <property type="component" value="Unassembled WGS sequence"/>
</dbReference>
<organism evidence="6 7">
    <name type="scientific">Athelia psychrophila</name>
    <dbReference type="NCBI Taxonomy" id="1759441"/>
    <lineage>
        <taxon>Eukaryota</taxon>
        <taxon>Fungi</taxon>
        <taxon>Dikarya</taxon>
        <taxon>Basidiomycota</taxon>
        <taxon>Agaricomycotina</taxon>
        <taxon>Agaricomycetes</taxon>
        <taxon>Agaricomycetidae</taxon>
        <taxon>Atheliales</taxon>
        <taxon>Atheliaceae</taxon>
        <taxon>Athelia</taxon>
    </lineage>
</organism>
<feature type="domain" description="MYND-type" evidence="5">
    <location>
        <begin position="278"/>
        <end position="324"/>
    </location>
</feature>
<name>A0A166TK59_9AGAM</name>
<dbReference type="PROSITE" id="PS50865">
    <property type="entry name" value="ZF_MYND_2"/>
    <property type="match status" value="1"/>
</dbReference>
<evidence type="ECO:0000313" key="7">
    <source>
        <dbReference type="Proteomes" id="UP000076532"/>
    </source>
</evidence>
<sequence>MPSQFGLILTLIPQCHQALSAPKAWNDAYERLLSNKSEINAHHYFDSCALEIRNKSKQAQQDQLEEYADLIMSLRGLQFDVVVENVTFAQKYDLSLKWLAATPAEREPHVLSGLSRACSISPNLNKARMSCYTELRLSYLRDNGQNMLDLLTAITPDSLSNLPAEPSYVSNKDWDAVSAAHRDSQDDMDKIALAYILALRNKLITYTIQIIIRSFLGLELPKTTLTKPSRLRDKALSPLEMAEQEQARAYYGEKEAKTLDKEAKAAWKERNSNKVRICTKCSTPETVGEVFKRCPSCFKISREVLYCSAKCQKEDWKVRHKAVCGKELDLDAAHHLGISTSDIPRAAPNAIIGPPSKGFKRPIELLQQISLLEKHPQGDYAVYRSVYQNNENTGLMAYHPSVAARFRTRRNYAMTTGDQESVAYICEHILWDIEMRGAKDFVTEKVIQQLSREYAFPGLAQALLRLKVIRDKHPRQWPHLQYAA</sequence>
<dbReference type="Pfam" id="PF01753">
    <property type="entry name" value="zf-MYND"/>
    <property type="match status" value="1"/>
</dbReference>
<gene>
    <name evidence="6" type="ORF">FIBSPDRAFT_1037968</name>
</gene>
<keyword evidence="7" id="KW-1185">Reference proteome</keyword>
<accession>A0A166TK59</accession>
<evidence type="ECO:0000256" key="2">
    <source>
        <dbReference type="ARBA" id="ARBA00022771"/>
    </source>
</evidence>
<evidence type="ECO:0000256" key="1">
    <source>
        <dbReference type="ARBA" id="ARBA00022723"/>
    </source>
</evidence>
<evidence type="ECO:0000256" key="3">
    <source>
        <dbReference type="ARBA" id="ARBA00022833"/>
    </source>
</evidence>
<dbReference type="OrthoDB" id="3020010at2759"/>
<proteinExistence type="predicted"/>
<evidence type="ECO:0000256" key="4">
    <source>
        <dbReference type="PROSITE-ProRule" id="PRU00134"/>
    </source>
</evidence>
<dbReference type="Gene3D" id="6.10.140.2220">
    <property type="match status" value="1"/>
</dbReference>